<dbReference type="EMBL" id="GBXM01099392">
    <property type="protein sequence ID" value="JAH09185.1"/>
    <property type="molecule type" value="Transcribed_RNA"/>
</dbReference>
<reference evidence="1" key="2">
    <citation type="journal article" date="2015" name="Fish Shellfish Immunol.">
        <title>Early steps in the European eel (Anguilla anguilla)-Vibrio vulnificus interaction in the gills: Role of the RtxA13 toxin.</title>
        <authorList>
            <person name="Callol A."/>
            <person name="Pajuelo D."/>
            <person name="Ebbesson L."/>
            <person name="Teles M."/>
            <person name="MacKenzie S."/>
            <person name="Amaro C."/>
        </authorList>
    </citation>
    <scope>NUCLEOTIDE SEQUENCE</scope>
</reference>
<reference evidence="1" key="1">
    <citation type="submission" date="2014-11" db="EMBL/GenBank/DDBJ databases">
        <authorList>
            <person name="Amaro Gonzalez C."/>
        </authorList>
    </citation>
    <scope>NUCLEOTIDE SEQUENCE</scope>
</reference>
<evidence type="ECO:0000313" key="1">
    <source>
        <dbReference type="EMBL" id="JAH09185.1"/>
    </source>
</evidence>
<protein>
    <submittedName>
        <fullName evidence="1">Uncharacterized protein</fullName>
    </submittedName>
</protein>
<sequence>MTWITTGSEYIKMTKQSTEVQLYYCFQT</sequence>
<organism evidence="1">
    <name type="scientific">Anguilla anguilla</name>
    <name type="common">European freshwater eel</name>
    <name type="synonym">Muraena anguilla</name>
    <dbReference type="NCBI Taxonomy" id="7936"/>
    <lineage>
        <taxon>Eukaryota</taxon>
        <taxon>Metazoa</taxon>
        <taxon>Chordata</taxon>
        <taxon>Craniata</taxon>
        <taxon>Vertebrata</taxon>
        <taxon>Euteleostomi</taxon>
        <taxon>Actinopterygii</taxon>
        <taxon>Neopterygii</taxon>
        <taxon>Teleostei</taxon>
        <taxon>Anguilliformes</taxon>
        <taxon>Anguillidae</taxon>
        <taxon>Anguilla</taxon>
    </lineage>
</organism>
<dbReference type="AlphaFoldDB" id="A0A0E9PYM3"/>
<proteinExistence type="predicted"/>
<name>A0A0E9PYM3_ANGAN</name>
<accession>A0A0E9PYM3</accession>